<dbReference type="EMBL" id="FQYW01000008">
    <property type="protein sequence ID" value="SHI60387.1"/>
    <property type="molecule type" value="Genomic_DNA"/>
</dbReference>
<dbReference type="Gene3D" id="3.40.50.1580">
    <property type="entry name" value="Nucleoside phosphorylase domain"/>
    <property type="match status" value="1"/>
</dbReference>
<dbReference type="OrthoDB" id="9792278at2"/>
<sequence>MNVEIFFCVVLLLWFMFPTTVKASASVMLQGAMACETDKMISSLRNPKEKKIGSWRFITGDYQGVPLIVAVTHAGVSYAAAATAVGIEHFNPAAVINQGTGGGHAPSMHTFDLVIGADSFDASAWISKIEKNDADWRHIRFYAVKDDYYLTDSYRISADANLLMVAKDMSKDYHKGNTAVGTIATSNNWNRQKERILFLNKEYGSLCEDMETHAVAQICRSYGVPFIGLRVLSNTELHDEKFNPEAGHACQEFSLSVAKAYYEKYLKFMVE</sequence>
<organism evidence="2 3">
    <name type="scientific">Anaerovibrio lipolyticus DSM 3074</name>
    <dbReference type="NCBI Taxonomy" id="1120997"/>
    <lineage>
        <taxon>Bacteria</taxon>
        <taxon>Bacillati</taxon>
        <taxon>Bacillota</taxon>
        <taxon>Negativicutes</taxon>
        <taxon>Selenomonadales</taxon>
        <taxon>Selenomonadaceae</taxon>
        <taxon>Anaerovibrio</taxon>
    </lineage>
</organism>
<feature type="domain" description="Nucleoside phosphorylase" evidence="1">
    <location>
        <begin position="31"/>
        <end position="241"/>
    </location>
</feature>
<dbReference type="GO" id="GO:0005829">
    <property type="term" value="C:cytosol"/>
    <property type="evidence" value="ECO:0007669"/>
    <property type="project" value="TreeGrafter"/>
</dbReference>
<dbReference type="PANTHER" id="PTHR46832:SF1">
    <property type="entry name" value="5'-METHYLTHIOADENOSINE_S-ADENOSYLHOMOCYSTEINE NUCLEOSIDASE"/>
    <property type="match status" value="1"/>
</dbReference>
<dbReference type="InterPro" id="IPR000845">
    <property type="entry name" value="Nucleoside_phosphorylase_d"/>
</dbReference>
<dbReference type="SUPFAM" id="SSF53167">
    <property type="entry name" value="Purine and uridine phosphorylases"/>
    <property type="match status" value="1"/>
</dbReference>
<dbReference type="PANTHER" id="PTHR46832">
    <property type="entry name" value="5'-METHYLTHIOADENOSINE/S-ADENOSYLHOMOCYSTEINE NUCLEOSIDASE"/>
    <property type="match status" value="1"/>
</dbReference>
<evidence type="ECO:0000313" key="3">
    <source>
        <dbReference type="Proteomes" id="UP000191240"/>
    </source>
</evidence>
<name>A0A1M6CHA9_9FIRM</name>
<dbReference type="GO" id="GO:0009116">
    <property type="term" value="P:nucleoside metabolic process"/>
    <property type="evidence" value="ECO:0007669"/>
    <property type="project" value="InterPro"/>
</dbReference>
<dbReference type="GO" id="GO:0008930">
    <property type="term" value="F:methylthioadenosine nucleosidase activity"/>
    <property type="evidence" value="ECO:0007669"/>
    <property type="project" value="TreeGrafter"/>
</dbReference>
<evidence type="ECO:0000259" key="1">
    <source>
        <dbReference type="Pfam" id="PF01048"/>
    </source>
</evidence>
<dbReference type="GO" id="GO:0019284">
    <property type="term" value="P:L-methionine salvage from S-adenosylmethionine"/>
    <property type="evidence" value="ECO:0007669"/>
    <property type="project" value="TreeGrafter"/>
</dbReference>
<dbReference type="AlphaFoldDB" id="A0A1M6CHA9"/>
<reference evidence="2 3" key="1">
    <citation type="submission" date="2016-11" db="EMBL/GenBank/DDBJ databases">
        <authorList>
            <person name="Jaros S."/>
            <person name="Januszkiewicz K."/>
            <person name="Wedrychowicz H."/>
        </authorList>
    </citation>
    <scope>NUCLEOTIDE SEQUENCE [LARGE SCALE GENOMIC DNA]</scope>
    <source>
        <strain evidence="2 3">DSM 3074</strain>
    </source>
</reference>
<gene>
    <name evidence="2" type="ORF">SAMN02745671_01111</name>
</gene>
<dbReference type="GO" id="GO:0008782">
    <property type="term" value="F:adenosylhomocysteine nucleosidase activity"/>
    <property type="evidence" value="ECO:0007669"/>
    <property type="project" value="TreeGrafter"/>
</dbReference>
<dbReference type="Proteomes" id="UP000191240">
    <property type="component" value="Unassembled WGS sequence"/>
</dbReference>
<dbReference type="InterPro" id="IPR035994">
    <property type="entry name" value="Nucleoside_phosphorylase_sf"/>
</dbReference>
<accession>A0A1M6CHA9</accession>
<dbReference type="Pfam" id="PF01048">
    <property type="entry name" value="PNP_UDP_1"/>
    <property type="match status" value="1"/>
</dbReference>
<protein>
    <submittedName>
        <fullName evidence="2">Adenosylhomocysteine nucleosidase</fullName>
    </submittedName>
</protein>
<proteinExistence type="predicted"/>
<dbReference type="CDD" id="cd09008">
    <property type="entry name" value="MTAN"/>
    <property type="match status" value="1"/>
</dbReference>
<evidence type="ECO:0000313" key="2">
    <source>
        <dbReference type="EMBL" id="SHI60387.1"/>
    </source>
</evidence>